<dbReference type="AlphaFoldDB" id="A0A165DI06"/>
<evidence type="ECO:0000313" key="3">
    <source>
        <dbReference type="Proteomes" id="UP000076842"/>
    </source>
</evidence>
<feature type="chain" id="PRO_5007856586" evidence="1">
    <location>
        <begin position="23"/>
        <end position="161"/>
    </location>
</feature>
<keyword evidence="1" id="KW-0732">Signal</keyword>
<proteinExistence type="predicted"/>
<gene>
    <name evidence="2" type="ORF">CALCODRAFT_76640</name>
</gene>
<dbReference type="Proteomes" id="UP000076842">
    <property type="component" value="Unassembled WGS sequence"/>
</dbReference>
<dbReference type="InParanoid" id="A0A165DI06"/>
<dbReference type="EMBL" id="KV424054">
    <property type="protein sequence ID" value="KZT52839.1"/>
    <property type="molecule type" value="Genomic_DNA"/>
</dbReference>
<sequence length="161" mass="18750">MRTGRSVAMLATVSCITVLFDGQILRCAMSYLGRASFTEYEYRGGFRLDFKRTSNPAFNHYRGSICHPYRMHSSVQDVPRESERRDVLSPEELAKEIKWANAVYHHFQEQDHAFKAVLLRAENDRINHMYCTPAQDCHNADGVDRLESKLNKDNRTQWEGY</sequence>
<evidence type="ECO:0000256" key="1">
    <source>
        <dbReference type="SAM" id="SignalP"/>
    </source>
</evidence>
<keyword evidence="3" id="KW-1185">Reference proteome</keyword>
<name>A0A165DI06_9BASI</name>
<reference evidence="2 3" key="1">
    <citation type="journal article" date="2016" name="Mol. Biol. Evol.">
        <title>Comparative Genomics of Early-Diverging Mushroom-Forming Fungi Provides Insights into the Origins of Lignocellulose Decay Capabilities.</title>
        <authorList>
            <person name="Nagy L.G."/>
            <person name="Riley R."/>
            <person name="Tritt A."/>
            <person name="Adam C."/>
            <person name="Daum C."/>
            <person name="Floudas D."/>
            <person name="Sun H."/>
            <person name="Yadav J.S."/>
            <person name="Pangilinan J."/>
            <person name="Larsson K.H."/>
            <person name="Matsuura K."/>
            <person name="Barry K."/>
            <person name="Labutti K."/>
            <person name="Kuo R."/>
            <person name="Ohm R.A."/>
            <person name="Bhattacharya S.S."/>
            <person name="Shirouzu T."/>
            <person name="Yoshinaga Y."/>
            <person name="Martin F.M."/>
            <person name="Grigoriev I.V."/>
            <person name="Hibbett D.S."/>
        </authorList>
    </citation>
    <scope>NUCLEOTIDE SEQUENCE [LARGE SCALE GENOMIC DNA]</scope>
    <source>
        <strain evidence="2 3">HHB12733</strain>
    </source>
</reference>
<evidence type="ECO:0000313" key="2">
    <source>
        <dbReference type="EMBL" id="KZT52839.1"/>
    </source>
</evidence>
<accession>A0A165DI06</accession>
<feature type="signal peptide" evidence="1">
    <location>
        <begin position="1"/>
        <end position="22"/>
    </location>
</feature>
<organism evidence="2 3">
    <name type="scientific">Calocera cornea HHB12733</name>
    <dbReference type="NCBI Taxonomy" id="1353952"/>
    <lineage>
        <taxon>Eukaryota</taxon>
        <taxon>Fungi</taxon>
        <taxon>Dikarya</taxon>
        <taxon>Basidiomycota</taxon>
        <taxon>Agaricomycotina</taxon>
        <taxon>Dacrymycetes</taxon>
        <taxon>Dacrymycetales</taxon>
        <taxon>Dacrymycetaceae</taxon>
        <taxon>Calocera</taxon>
    </lineage>
</organism>
<protein>
    <submittedName>
        <fullName evidence="2">Uncharacterized protein</fullName>
    </submittedName>
</protein>